<keyword evidence="3" id="KW-0407">Ion channel</keyword>
<dbReference type="SUPFAM" id="SSF81324">
    <property type="entry name" value="Voltage-gated potassium channels"/>
    <property type="match status" value="1"/>
</dbReference>
<keyword evidence="3" id="KW-0813">Transport</keyword>
<reference evidence="3" key="1">
    <citation type="submission" date="2021-01" db="EMBL/GenBank/DDBJ databases">
        <title>Tabrizicola alba sp. nov. a motile alkaliphilic bacterium isolated from a soda lake.</title>
        <authorList>
            <person name="Szuroczki S."/>
            <person name="Abbaszade G."/>
            <person name="Schumann P."/>
            <person name="Toth E."/>
        </authorList>
    </citation>
    <scope>NUCLEOTIDE SEQUENCE</scope>
    <source>
        <strain evidence="3">DMG-N-6</strain>
    </source>
</reference>
<proteinExistence type="predicted"/>
<evidence type="ECO:0000256" key="1">
    <source>
        <dbReference type="SAM" id="Phobius"/>
    </source>
</evidence>
<sequence length="222" mass="23749">MIGLINRIPAPGGLPVTLGLLVAILVHNLTYPVTGMDGILPLIFYLFYGSMFTVATFGLLADVRLRLLALFSSLLLIGAEIANTYAPGIYSPAAVYLSSILYHIVISVVLTIYIFRSTKVMSDVLIAAAAIYLVVGSGFAAIFALIEWIVPGSFVMSSGEAVNWQILFYYSYVTLTTVGYGDVLPIGFLAQSFAIFEAVLGVLYTVILLSRLVGMTGQPSSG</sequence>
<dbReference type="Gene3D" id="1.10.287.70">
    <property type="match status" value="1"/>
</dbReference>
<protein>
    <submittedName>
        <fullName evidence="3">Two pore domain potassium channel family protein</fullName>
    </submittedName>
</protein>
<dbReference type="EMBL" id="JAESVN010000010">
    <property type="protein sequence ID" value="MBL4918894.1"/>
    <property type="molecule type" value="Genomic_DNA"/>
</dbReference>
<keyword evidence="3" id="KW-0406">Ion transport</keyword>
<feature type="transmembrane region" description="Helical" evidence="1">
    <location>
        <begin position="67"/>
        <end position="87"/>
    </location>
</feature>
<feature type="transmembrane region" description="Helical" evidence="1">
    <location>
        <begin position="193"/>
        <end position="213"/>
    </location>
</feature>
<accession>A0A8K0VB00</accession>
<feature type="transmembrane region" description="Helical" evidence="1">
    <location>
        <begin position="12"/>
        <end position="30"/>
    </location>
</feature>
<dbReference type="Pfam" id="PF07885">
    <property type="entry name" value="Ion_trans_2"/>
    <property type="match status" value="1"/>
</dbReference>
<feature type="domain" description="Potassium channel" evidence="2">
    <location>
        <begin position="144"/>
        <end position="213"/>
    </location>
</feature>
<feature type="transmembrane region" description="Helical" evidence="1">
    <location>
        <begin position="162"/>
        <end position="181"/>
    </location>
</feature>
<feature type="transmembrane region" description="Helical" evidence="1">
    <location>
        <begin position="93"/>
        <end position="115"/>
    </location>
</feature>
<keyword evidence="4" id="KW-1185">Reference proteome</keyword>
<feature type="transmembrane region" description="Helical" evidence="1">
    <location>
        <begin position="42"/>
        <end position="60"/>
    </location>
</feature>
<name>A0A8K0VB00_9RHOB</name>
<dbReference type="Proteomes" id="UP000648908">
    <property type="component" value="Unassembled WGS sequence"/>
</dbReference>
<feature type="transmembrane region" description="Helical" evidence="1">
    <location>
        <begin position="124"/>
        <end position="150"/>
    </location>
</feature>
<evidence type="ECO:0000313" key="4">
    <source>
        <dbReference type="Proteomes" id="UP000648908"/>
    </source>
</evidence>
<comment type="caution">
    <text evidence="3">The sequence shown here is derived from an EMBL/GenBank/DDBJ whole genome shotgun (WGS) entry which is preliminary data.</text>
</comment>
<dbReference type="GO" id="GO:0034220">
    <property type="term" value="P:monoatomic ion transmembrane transport"/>
    <property type="evidence" value="ECO:0007669"/>
    <property type="project" value="UniProtKB-KW"/>
</dbReference>
<dbReference type="InterPro" id="IPR013099">
    <property type="entry name" value="K_chnl_dom"/>
</dbReference>
<keyword evidence="1" id="KW-0812">Transmembrane</keyword>
<keyword evidence="1" id="KW-1133">Transmembrane helix</keyword>
<keyword evidence="1" id="KW-0472">Membrane</keyword>
<organism evidence="3 4">
    <name type="scientific">Szabonella alba</name>
    <dbReference type="NCBI Taxonomy" id="2804194"/>
    <lineage>
        <taxon>Bacteria</taxon>
        <taxon>Pseudomonadati</taxon>
        <taxon>Pseudomonadota</taxon>
        <taxon>Alphaproteobacteria</taxon>
        <taxon>Rhodobacterales</taxon>
        <taxon>Paracoccaceae</taxon>
        <taxon>Szabonella</taxon>
    </lineage>
</organism>
<dbReference type="RefSeq" id="WP_202689874.1">
    <property type="nucleotide sequence ID" value="NZ_JAESVN010000010.1"/>
</dbReference>
<dbReference type="AlphaFoldDB" id="A0A8K0VB00"/>
<gene>
    <name evidence="3" type="ORF">JL811_16845</name>
</gene>
<evidence type="ECO:0000259" key="2">
    <source>
        <dbReference type="Pfam" id="PF07885"/>
    </source>
</evidence>
<evidence type="ECO:0000313" key="3">
    <source>
        <dbReference type="EMBL" id="MBL4918894.1"/>
    </source>
</evidence>